<feature type="compositionally biased region" description="Basic and acidic residues" evidence="1">
    <location>
        <begin position="11"/>
        <end position="28"/>
    </location>
</feature>
<keyword evidence="2" id="KW-1185">Reference proteome</keyword>
<proteinExistence type="predicted"/>
<protein>
    <submittedName>
        <fullName evidence="3">Uncharacterized protein</fullName>
    </submittedName>
</protein>
<feature type="region of interest" description="Disordered" evidence="1">
    <location>
        <begin position="1"/>
        <end position="79"/>
    </location>
</feature>
<feature type="compositionally biased region" description="Polar residues" evidence="1">
    <location>
        <begin position="29"/>
        <end position="38"/>
    </location>
</feature>
<dbReference type="Proteomes" id="UP000095281">
    <property type="component" value="Unplaced"/>
</dbReference>
<evidence type="ECO:0000313" key="3">
    <source>
        <dbReference type="WBParaSite" id="MhA1_Contig802.frz3.gene7"/>
    </source>
</evidence>
<dbReference type="AlphaFoldDB" id="A0A1I8BYV9"/>
<accession>A0A1I8BYV9</accession>
<sequence length="156" mass="17940">MKRFSSLKSFSSKEIKLGGHKNEKEINEQRSFSETNFKYSEGSENKLESLKMSPLPESTNLLPKRLNQSPGKYSPRQKMKSLWQNAVEAGRKTLAKQKSRESQSSIGTINSNNLETLDTESLYFTPVAIFVDENDDDSQKEEKEKSPKKFKRKEQI</sequence>
<dbReference type="WBParaSite" id="MhA1_Contig802.frz3.gene7">
    <property type="protein sequence ID" value="MhA1_Contig802.frz3.gene7"/>
    <property type="gene ID" value="MhA1_Contig802.frz3.gene7"/>
</dbReference>
<feature type="compositionally biased region" description="Low complexity" evidence="1">
    <location>
        <begin position="1"/>
        <end position="10"/>
    </location>
</feature>
<name>A0A1I8BYV9_MELHA</name>
<feature type="compositionally biased region" description="Polar residues" evidence="1">
    <location>
        <begin position="102"/>
        <end position="116"/>
    </location>
</feature>
<evidence type="ECO:0000256" key="1">
    <source>
        <dbReference type="SAM" id="MobiDB-lite"/>
    </source>
</evidence>
<feature type="compositionally biased region" description="Basic and acidic residues" evidence="1">
    <location>
        <begin position="140"/>
        <end position="156"/>
    </location>
</feature>
<feature type="compositionally biased region" description="Polar residues" evidence="1">
    <location>
        <begin position="56"/>
        <end position="71"/>
    </location>
</feature>
<feature type="region of interest" description="Disordered" evidence="1">
    <location>
        <begin position="93"/>
        <end position="117"/>
    </location>
</feature>
<evidence type="ECO:0000313" key="2">
    <source>
        <dbReference type="Proteomes" id="UP000095281"/>
    </source>
</evidence>
<reference evidence="3" key="1">
    <citation type="submission" date="2016-11" db="UniProtKB">
        <authorList>
            <consortium name="WormBaseParasite"/>
        </authorList>
    </citation>
    <scope>IDENTIFICATION</scope>
</reference>
<feature type="region of interest" description="Disordered" evidence="1">
    <location>
        <begin position="133"/>
        <end position="156"/>
    </location>
</feature>
<organism evidence="2 3">
    <name type="scientific">Meloidogyne hapla</name>
    <name type="common">Root-knot nematode worm</name>
    <dbReference type="NCBI Taxonomy" id="6305"/>
    <lineage>
        <taxon>Eukaryota</taxon>
        <taxon>Metazoa</taxon>
        <taxon>Ecdysozoa</taxon>
        <taxon>Nematoda</taxon>
        <taxon>Chromadorea</taxon>
        <taxon>Rhabditida</taxon>
        <taxon>Tylenchina</taxon>
        <taxon>Tylenchomorpha</taxon>
        <taxon>Tylenchoidea</taxon>
        <taxon>Meloidogynidae</taxon>
        <taxon>Meloidogyninae</taxon>
        <taxon>Meloidogyne</taxon>
    </lineage>
</organism>